<reference evidence="2 3" key="1">
    <citation type="submission" date="2018-01" db="EMBL/GenBank/DDBJ databases">
        <title>Lactibacter flavus gen. nov., sp. nov., a novel bacterium of the family Propionibacteriaceae isolated from raw milk and dairy products.</title>
        <authorList>
            <person name="Wenning M."/>
            <person name="Breitenwieser F."/>
            <person name="Huptas C."/>
            <person name="von Neubeck M."/>
            <person name="Busse H.-J."/>
            <person name="Scherer S."/>
        </authorList>
    </citation>
    <scope>NUCLEOTIDE SEQUENCE [LARGE SCALE GENOMIC DNA]</scope>
    <source>
        <strain evidence="2 3">VG341</strain>
    </source>
</reference>
<dbReference type="InterPro" id="IPR029068">
    <property type="entry name" value="Glyas_Bleomycin-R_OHBP_Dase"/>
</dbReference>
<dbReference type="PROSITE" id="PS51819">
    <property type="entry name" value="VOC"/>
    <property type="match status" value="1"/>
</dbReference>
<dbReference type="AlphaFoldDB" id="A0A4Q2EG49"/>
<dbReference type="Proteomes" id="UP000290624">
    <property type="component" value="Unassembled WGS sequence"/>
</dbReference>
<protein>
    <submittedName>
        <fullName evidence="2">Bleomycin resistance protein</fullName>
    </submittedName>
</protein>
<accession>A0A4Q2EG49</accession>
<dbReference type="InterPro" id="IPR037523">
    <property type="entry name" value="VOC_core"/>
</dbReference>
<dbReference type="CDD" id="cd08350">
    <property type="entry name" value="BLMT_like"/>
    <property type="match status" value="1"/>
</dbReference>
<name>A0A4Q2EG49_9ACTN</name>
<dbReference type="SUPFAM" id="SSF54593">
    <property type="entry name" value="Glyoxalase/Bleomycin resistance protein/Dihydroxybiphenyl dioxygenase"/>
    <property type="match status" value="1"/>
</dbReference>
<gene>
    <name evidence="2" type="ORF">C1706_11655</name>
</gene>
<feature type="domain" description="VOC" evidence="1">
    <location>
        <begin position="1"/>
        <end position="119"/>
    </location>
</feature>
<comment type="caution">
    <text evidence="2">The sequence shown here is derived from an EMBL/GenBank/DDBJ whole genome shotgun (WGS) entry which is preliminary data.</text>
</comment>
<keyword evidence="3" id="KW-1185">Reference proteome</keyword>
<proteinExistence type="predicted"/>
<evidence type="ECO:0000259" key="1">
    <source>
        <dbReference type="PROSITE" id="PS51819"/>
    </source>
</evidence>
<dbReference type="EMBL" id="PPCV01000008">
    <property type="protein sequence ID" value="RXW31522.1"/>
    <property type="molecule type" value="Genomic_DNA"/>
</dbReference>
<evidence type="ECO:0000313" key="2">
    <source>
        <dbReference type="EMBL" id="RXW31522.1"/>
    </source>
</evidence>
<sequence>MVDHATPNLPSRHFEATINFNAALGFTVVFRDVGWLILSRGDLILEFFPDANLNPASSSFGSCLRLDDLDAFYSECRKAGIPETTVGWPRIEPPRHEASGLRIGALLDPDASLLRLIQNRDT</sequence>
<dbReference type="Gene3D" id="3.10.180.10">
    <property type="entry name" value="2,3-Dihydroxybiphenyl 1,2-Dioxygenase, domain 1"/>
    <property type="match status" value="1"/>
</dbReference>
<dbReference type="RefSeq" id="WP_129459407.1">
    <property type="nucleotide sequence ID" value="NZ_PPCV01000008.1"/>
</dbReference>
<dbReference type="OrthoDB" id="6624781at2"/>
<organism evidence="2 3">
    <name type="scientific">Propioniciclava flava</name>
    <dbReference type="NCBI Taxonomy" id="2072026"/>
    <lineage>
        <taxon>Bacteria</taxon>
        <taxon>Bacillati</taxon>
        <taxon>Actinomycetota</taxon>
        <taxon>Actinomycetes</taxon>
        <taxon>Propionibacteriales</taxon>
        <taxon>Propionibacteriaceae</taxon>
        <taxon>Propioniciclava</taxon>
    </lineage>
</organism>
<evidence type="ECO:0000313" key="3">
    <source>
        <dbReference type="Proteomes" id="UP000290624"/>
    </source>
</evidence>